<sequence>MKYIPKQYAYSAGATFRGKGTHFKAYPYVIRSRGSRVASGSYPRPALPCAQLNSTTSFHRACYFDHAGIVYSGLLKPRMNGAFNSSFKNFPAISPPWWARL</sequence>
<evidence type="ECO:0000313" key="1">
    <source>
        <dbReference type="EMBL" id="NYH73127.1"/>
    </source>
</evidence>
<organism evidence="1 2">
    <name type="scientific">Phytopseudomonas flavescens</name>
    <dbReference type="NCBI Taxonomy" id="29435"/>
    <lineage>
        <taxon>Bacteria</taxon>
        <taxon>Pseudomonadati</taxon>
        <taxon>Pseudomonadota</taxon>
        <taxon>Gammaproteobacteria</taxon>
        <taxon>Pseudomonadales</taxon>
        <taxon>Pseudomonadaceae</taxon>
        <taxon>Phytopseudomonas</taxon>
    </lineage>
</organism>
<evidence type="ECO:0000313" key="2">
    <source>
        <dbReference type="Proteomes" id="UP000578688"/>
    </source>
</evidence>
<reference evidence="1 2" key="1">
    <citation type="submission" date="2020-07" db="EMBL/GenBank/DDBJ databases">
        <title>Genomic analyses of the natural microbiome of Caenorhabditis elegans.</title>
        <authorList>
            <person name="Samuel B."/>
        </authorList>
    </citation>
    <scope>NUCLEOTIDE SEQUENCE [LARGE SCALE GENOMIC DNA]</scope>
    <source>
        <strain evidence="1 2">BIGb0408</strain>
    </source>
</reference>
<gene>
    <name evidence="1" type="ORF">FHR27_001737</name>
</gene>
<dbReference type="Proteomes" id="UP000578688">
    <property type="component" value="Unassembled WGS sequence"/>
</dbReference>
<comment type="caution">
    <text evidence="1">The sequence shown here is derived from an EMBL/GenBank/DDBJ whole genome shotgun (WGS) entry which is preliminary data.</text>
</comment>
<dbReference type="AlphaFoldDB" id="A0A7Y9XN94"/>
<name>A0A7Y9XN94_9GAMM</name>
<keyword evidence="2" id="KW-1185">Reference proteome</keyword>
<protein>
    <submittedName>
        <fullName evidence="1">Uncharacterized protein</fullName>
    </submittedName>
</protein>
<accession>A0A7Y9XN94</accession>
<dbReference type="EMBL" id="JACBYV010000001">
    <property type="protein sequence ID" value="NYH73127.1"/>
    <property type="molecule type" value="Genomic_DNA"/>
</dbReference>
<proteinExistence type="predicted"/>